<dbReference type="EMBL" id="FNPF01000018">
    <property type="protein sequence ID" value="SDY79338.1"/>
    <property type="molecule type" value="Genomic_DNA"/>
</dbReference>
<dbReference type="AlphaFoldDB" id="A0A1H3MSB4"/>
<keyword evidence="2" id="KW-1185">Reference proteome</keyword>
<evidence type="ECO:0000313" key="1">
    <source>
        <dbReference type="EMBL" id="SDY79338.1"/>
    </source>
</evidence>
<name>A0A1H3MSB4_9RHOB</name>
<gene>
    <name evidence="1" type="ORF">SAMN05444340_11841</name>
</gene>
<dbReference type="Proteomes" id="UP000199286">
    <property type="component" value="Unassembled WGS sequence"/>
</dbReference>
<evidence type="ECO:0008006" key="3">
    <source>
        <dbReference type="Google" id="ProtNLM"/>
    </source>
</evidence>
<organism evidence="1 2">
    <name type="scientific">Citreimonas salinaria</name>
    <dbReference type="NCBI Taxonomy" id="321339"/>
    <lineage>
        <taxon>Bacteria</taxon>
        <taxon>Pseudomonadati</taxon>
        <taxon>Pseudomonadota</taxon>
        <taxon>Alphaproteobacteria</taxon>
        <taxon>Rhodobacterales</taxon>
        <taxon>Roseobacteraceae</taxon>
        <taxon>Citreimonas</taxon>
    </lineage>
</organism>
<proteinExistence type="predicted"/>
<accession>A0A1H3MSB4</accession>
<evidence type="ECO:0000313" key="2">
    <source>
        <dbReference type="Proteomes" id="UP000199286"/>
    </source>
</evidence>
<protein>
    <recommendedName>
        <fullName evidence="3">STAS domain-containing protein</fullName>
    </recommendedName>
</protein>
<reference evidence="1 2" key="1">
    <citation type="submission" date="2016-10" db="EMBL/GenBank/DDBJ databases">
        <authorList>
            <person name="de Groot N.N."/>
        </authorList>
    </citation>
    <scope>NUCLEOTIDE SEQUENCE [LARGE SCALE GENOMIC DNA]</scope>
    <source>
        <strain evidence="1 2">DSM 26880</strain>
    </source>
</reference>
<sequence length="93" mass="9633">MTTEPTLHRITFNVPASLDPTTVGAVHADLVQTLHAVGAGTVRVTLDGEGPLSPLTLQLLVSARKTRSAAAVSFCGRAQVELAEIASEKGVLT</sequence>
<dbReference type="RefSeq" id="WP_089885276.1">
    <property type="nucleotide sequence ID" value="NZ_FNPF01000018.1"/>
</dbReference>
<dbReference type="STRING" id="321339.SAMN05444340_11841"/>